<dbReference type="Gene3D" id="3.40.190.10">
    <property type="entry name" value="Periplasmic binding protein-like II"/>
    <property type="match status" value="2"/>
</dbReference>
<reference evidence="6" key="1">
    <citation type="submission" date="2024-05" db="EMBL/GenBank/DDBJ databases">
        <authorList>
            <person name="Yang L."/>
            <person name="Pan L."/>
        </authorList>
    </citation>
    <scope>NUCLEOTIDE SEQUENCE</scope>
    <source>
        <strain evidence="6">FCG-7</strain>
    </source>
</reference>
<organism evidence="6">
    <name type="scientific">Chitinibacter mangrovi</name>
    <dbReference type="NCBI Taxonomy" id="3153927"/>
    <lineage>
        <taxon>Bacteria</taxon>
        <taxon>Pseudomonadati</taxon>
        <taxon>Pseudomonadota</taxon>
        <taxon>Betaproteobacteria</taxon>
        <taxon>Neisseriales</taxon>
        <taxon>Chitinibacteraceae</taxon>
        <taxon>Chitinibacter</taxon>
    </lineage>
</organism>
<dbReference type="SUPFAM" id="SSF53850">
    <property type="entry name" value="Periplasmic binding protein-like II"/>
    <property type="match status" value="1"/>
</dbReference>
<comment type="similarity">
    <text evidence="2">Belongs to the transglycosylase Slt family.</text>
</comment>
<dbReference type="KEGG" id="cmav:ABHF33_02180"/>
<dbReference type="InterPro" id="IPR001638">
    <property type="entry name" value="Solute-binding_3/MltF_N"/>
</dbReference>
<keyword evidence="3" id="KW-0472">Membrane</keyword>
<dbReference type="AlphaFoldDB" id="A0AAU7F8T6"/>
<dbReference type="Pfam" id="PF01464">
    <property type="entry name" value="SLT"/>
    <property type="match status" value="1"/>
</dbReference>
<evidence type="ECO:0000256" key="4">
    <source>
        <dbReference type="SAM" id="MobiDB-lite"/>
    </source>
</evidence>
<dbReference type="Pfam" id="PF00497">
    <property type="entry name" value="SBP_bac_3"/>
    <property type="match status" value="1"/>
</dbReference>
<dbReference type="PANTHER" id="PTHR37423:SF2">
    <property type="entry name" value="MEMBRANE-BOUND LYTIC MUREIN TRANSGLYCOSYLASE C"/>
    <property type="match status" value="1"/>
</dbReference>
<keyword evidence="3" id="KW-0998">Cell outer membrane</keyword>
<name>A0AAU7F8T6_9NEIS</name>
<dbReference type="Gene3D" id="1.10.530.10">
    <property type="match status" value="1"/>
</dbReference>
<accession>A0AAU7F8T6</accession>
<feature type="domain" description="Solute-binding protein family 3/N-terminal" evidence="5">
    <location>
        <begin position="35"/>
        <end position="264"/>
    </location>
</feature>
<evidence type="ECO:0000259" key="5">
    <source>
        <dbReference type="SMART" id="SM00062"/>
    </source>
</evidence>
<dbReference type="EMBL" id="CP157355">
    <property type="protein sequence ID" value="XBM01115.1"/>
    <property type="molecule type" value="Genomic_DNA"/>
</dbReference>
<protein>
    <submittedName>
        <fullName evidence="6">Transglycosylase SLT domain-containing protein</fullName>
    </submittedName>
</protein>
<dbReference type="RefSeq" id="WP_348945427.1">
    <property type="nucleotide sequence ID" value="NZ_CP157355.1"/>
</dbReference>
<evidence type="ECO:0000256" key="3">
    <source>
        <dbReference type="ARBA" id="ARBA00023237"/>
    </source>
</evidence>
<proteinExistence type="inferred from homology"/>
<evidence type="ECO:0000256" key="1">
    <source>
        <dbReference type="ARBA" id="ARBA00004339"/>
    </source>
</evidence>
<evidence type="ECO:0000313" key="6">
    <source>
        <dbReference type="EMBL" id="XBM01115.1"/>
    </source>
</evidence>
<dbReference type="SMART" id="SM00062">
    <property type="entry name" value="PBPb"/>
    <property type="match status" value="1"/>
</dbReference>
<gene>
    <name evidence="6" type="ORF">ABHF33_02180</name>
</gene>
<comment type="subcellular location">
    <subcellularLocation>
        <location evidence="1">Cell outer membrane</location>
        <topology evidence="1">Peripheral membrane protein</topology>
    </subcellularLocation>
</comment>
<dbReference type="InterPro" id="IPR023346">
    <property type="entry name" value="Lysozyme-like_dom_sf"/>
</dbReference>
<dbReference type="InterPro" id="IPR008258">
    <property type="entry name" value="Transglycosylase_SLT_dom_1"/>
</dbReference>
<dbReference type="SUPFAM" id="SSF53955">
    <property type="entry name" value="Lysozyme-like"/>
    <property type="match status" value="1"/>
</dbReference>
<evidence type="ECO:0000256" key="2">
    <source>
        <dbReference type="ARBA" id="ARBA00007734"/>
    </source>
</evidence>
<dbReference type="PANTHER" id="PTHR37423">
    <property type="entry name" value="SOLUBLE LYTIC MUREIN TRANSGLYCOSYLASE-RELATED"/>
    <property type="match status" value="1"/>
</dbReference>
<feature type="region of interest" description="Disordered" evidence="4">
    <location>
        <begin position="1"/>
        <end position="29"/>
    </location>
</feature>
<sequence length="447" mass="49336">MKKPVAAAESHHPAMAAVTPPQEGEPYDPQNPPARLRVLVALGPSTYFIKDGKPHGLEFAMLQGFESELNRRRPKSRPPIRLQFIPVDAGELIPALREGRGDIAAGMIPFSESLKSLVGVTEPYASDEWCLLGQREQALSFSTLAELPLILTSGSYARRLLSQQDKQLVLDEAPIGHNAEMVLRDINTNSEQQTLSSRAVYKLWATTYGKLKLGECLSARSPLVWLVDQANPALANDLNNYIASRQFTSLDKAIELTRRHLIVDGKVERSDKVTSMDKLAIFAPIFQAAAAANNLDWLLLAAIGQKESKLSPVIRQNGPTGVMQVNPSTARAMGVRDPHSNEGNISAAAIYLNYLRKMYSREGISEENQLYFMIAAYNAGEGRLAQLRRIAKSKGLNPNIWVGHVEQVALTSVSRGMVDYVSTVNRYYLAYQAAEKARARQKKADVK</sequence>
<dbReference type="GO" id="GO:0009279">
    <property type="term" value="C:cell outer membrane"/>
    <property type="evidence" value="ECO:0007669"/>
    <property type="project" value="UniProtKB-SubCell"/>
</dbReference>